<name>A0ABZ0I2K8_9GAMM</name>
<evidence type="ECO:0000313" key="3">
    <source>
        <dbReference type="EMBL" id="WOJ93370.1"/>
    </source>
</evidence>
<dbReference type="SUPFAM" id="SSF56209">
    <property type="entry name" value="Nitrile hydratase alpha chain"/>
    <property type="match status" value="1"/>
</dbReference>
<dbReference type="RefSeq" id="WP_407348018.1">
    <property type="nucleotide sequence ID" value="NZ_CP136864.1"/>
</dbReference>
<evidence type="ECO:0000256" key="1">
    <source>
        <dbReference type="ARBA" id="ARBA00022723"/>
    </source>
</evidence>
<dbReference type="Gene3D" id="3.90.330.10">
    <property type="entry name" value="Nitrile hydratase alpha /Thiocyanate hydrolase gamma"/>
    <property type="match status" value="1"/>
</dbReference>
<dbReference type="NCBIfam" id="TIGR03793">
    <property type="entry name" value="leader_NHLP"/>
    <property type="match status" value="1"/>
</dbReference>
<dbReference type="EMBL" id="CP136864">
    <property type="protein sequence ID" value="WOJ93370.1"/>
    <property type="molecule type" value="Genomic_DNA"/>
</dbReference>
<dbReference type="InterPro" id="IPR036648">
    <property type="entry name" value="CN_Hdrase_a/SCN_Hdrase_g_sf"/>
</dbReference>
<dbReference type="InterPro" id="IPR022513">
    <property type="entry name" value="TOMM_pelo"/>
</dbReference>
<evidence type="ECO:0000313" key="4">
    <source>
        <dbReference type="Proteomes" id="UP001626537"/>
    </source>
</evidence>
<dbReference type="Pfam" id="PF02979">
    <property type="entry name" value="NHase_alpha"/>
    <property type="match status" value="1"/>
</dbReference>
<gene>
    <name evidence="3" type="ORF">R0135_16525</name>
</gene>
<keyword evidence="1" id="KW-0479">Metal-binding</keyword>
<accession>A0ABZ0I2K8</accession>
<proteinExistence type="predicted"/>
<reference evidence="3 4" key="1">
    <citation type="submission" date="2023-10" db="EMBL/GenBank/DDBJ databases">
        <title>Two novel species belonging to the OM43/NOR5 clade.</title>
        <authorList>
            <person name="Park M."/>
        </authorList>
    </citation>
    <scope>NUCLEOTIDE SEQUENCE [LARGE SCALE GENOMIC DNA]</scope>
    <source>
        <strain evidence="3 4">IMCC43200</strain>
    </source>
</reference>
<organism evidence="3 4">
    <name type="scientific">Congregibacter variabilis</name>
    <dbReference type="NCBI Taxonomy" id="3081200"/>
    <lineage>
        <taxon>Bacteria</taxon>
        <taxon>Pseudomonadati</taxon>
        <taxon>Pseudomonadota</taxon>
        <taxon>Gammaproteobacteria</taxon>
        <taxon>Cellvibrionales</taxon>
        <taxon>Halieaceae</taxon>
        <taxon>Congregibacter</taxon>
    </lineage>
</organism>
<dbReference type="Proteomes" id="UP001626537">
    <property type="component" value="Chromosome"/>
</dbReference>
<evidence type="ECO:0000259" key="2">
    <source>
        <dbReference type="Pfam" id="PF02979"/>
    </source>
</evidence>
<feature type="domain" description="Nitrile hydratase alpha/Thiocyanate hydrolase gamma" evidence="2">
    <location>
        <begin position="6"/>
        <end position="62"/>
    </location>
</feature>
<protein>
    <submittedName>
        <fullName evidence="3">NHLP leader peptide family RiPP</fullName>
    </submittedName>
</protein>
<dbReference type="InterPro" id="IPR004232">
    <property type="entry name" value="CN_Hdrtase_a/SCN_Hdrlase_g"/>
</dbReference>
<keyword evidence="4" id="KW-1185">Reference proteome</keyword>
<sequence>MSQEQANELFSQVVAKCWADDDYKQKLINDPAAVLKAEGVEMPEGVSLRVVEDSEQLHTIVLPAKPTSLSDDDLDNVAGGLCCLPLGIAMTGAALIF</sequence>